<protein>
    <recommendedName>
        <fullName evidence="1">CS domain-containing protein</fullName>
    </recommendedName>
</protein>
<evidence type="ECO:0000313" key="2">
    <source>
        <dbReference type="EMBL" id="RUS86396.1"/>
    </source>
</evidence>
<feature type="domain" description="CS" evidence="1">
    <location>
        <begin position="6"/>
        <end position="115"/>
    </location>
</feature>
<comment type="caution">
    <text evidence="2">The sequence shown here is derived from an EMBL/GenBank/DDBJ whole genome shotgun (WGS) entry which is preliminary data.</text>
</comment>
<dbReference type="InterPro" id="IPR007052">
    <property type="entry name" value="CS_dom"/>
</dbReference>
<dbReference type="SUPFAM" id="SSF49764">
    <property type="entry name" value="HSP20-like chaperones"/>
    <property type="match status" value="1"/>
</dbReference>
<dbReference type="Gene3D" id="2.60.40.790">
    <property type="match status" value="1"/>
</dbReference>
<dbReference type="PROSITE" id="PS51203">
    <property type="entry name" value="CS"/>
    <property type="match status" value="1"/>
</dbReference>
<sequence length="129" mass="13973">MAELSADPARTATAVTNEIDDNMVSVKLVVEGIRPVLFGDKTKAKNGIVDLKLGPSGFSMSAKVESGEGKFTNFKYEVKKLPSEIDIQQSSWKVKKDMISLKLRKKVPGSWVPLLSGGLDQASDSDEDS</sequence>
<accession>A0A3S1C976</accession>
<dbReference type="InterPro" id="IPR008978">
    <property type="entry name" value="HSP20-like_chaperone"/>
</dbReference>
<dbReference type="EMBL" id="RQTK01000140">
    <property type="protein sequence ID" value="RUS86396.1"/>
    <property type="molecule type" value="Genomic_DNA"/>
</dbReference>
<name>A0A3S1C976_ELYCH</name>
<gene>
    <name evidence="2" type="ORF">EGW08_005846</name>
</gene>
<organism evidence="2 3">
    <name type="scientific">Elysia chlorotica</name>
    <name type="common">Eastern emerald elysia</name>
    <name type="synonym">Sea slug</name>
    <dbReference type="NCBI Taxonomy" id="188477"/>
    <lineage>
        <taxon>Eukaryota</taxon>
        <taxon>Metazoa</taxon>
        <taxon>Spiralia</taxon>
        <taxon>Lophotrochozoa</taxon>
        <taxon>Mollusca</taxon>
        <taxon>Gastropoda</taxon>
        <taxon>Heterobranchia</taxon>
        <taxon>Euthyneura</taxon>
        <taxon>Panpulmonata</taxon>
        <taxon>Sacoglossa</taxon>
        <taxon>Placobranchoidea</taxon>
        <taxon>Plakobranchidae</taxon>
        <taxon>Elysia</taxon>
    </lineage>
</organism>
<dbReference type="AlphaFoldDB" id="A0A3S1C976"/>
<dbReference type="OrthoDB" id="6146649at2759"/>
<reference evidence="2 3" key="1">
    <citation type="submission" date="2019-01" db="EMBL/GenBank/DDBJ databases">
        <title>A draft genome assembly of the solar-powered sea slug Elysia chlorotica.</title>
        <authorList>
            <person name="Cai H."/>
            <person name="Li Q."/>
            <person name="Fang X."/>
            <person name="Li J."/>
            <person name="Curtis N.E."/>
            <person name="Altenburger A."/>
            <person name="Shibata T."/>
            <person name="Feng M."/>
            <person name="Maeda T."/>
            <person name="Schwartz J.A."/>
            <person name="Shigenobu S."/>
            <person name="Lundholm N."/>
            <person name="Nishiyama T."/>
            <person name="Yang H."/>
            <person name="Hasebe M."/>
            <person name="Li S."/>
            <person name="Pierce S.K."/>
            <person name="Wang J."/>
        </authorList>
    </citation>
    <scope>NUCLEOTIDE SEQUENCE [LARGE SCALE GENOMIC DNA]</scope>
    <source>
        <strain evidence="2">EC2010</strain>
        <tissue evidence="2">Whole organism of an adult</tissue>
    </source>
</reference>
<keyword evidence="3" id="KW-1185">Reference proteome</keyword>
<evidence type="ECO:0000259" key="1">
    <source>
        <dbReference type="PROSITE" id="PS51203"/>
    </source>
</evidence>
<evidence type="ECO:0000313" key="3">
    <source>
        <dbReference type="Proteomes" id="UP000271974"/>
    </source>
</evidence>
<proteinExistence type="predicted"/>
<dbReference type="Proteomes" id="UP000271974">
    <property type="component" value="Unassembled WGS sequence"/>
</dbReference>